<name>K8E0J4_9FIRM</name>
<protein>
    <submittedName>
        <fullName evidence="1">Uncharacterized protein</fullName>
    </submittedName>
</protein>
<accession>K8E0J4</accession>
<evidence type="ECO:0000313" key="1">
    <source>
        <dbReference type="EMBL" id="CCO08990.1"/>
    </source>
</evidence>
<proteinExistence type="predicted"/>
<gene>
    <name evidence="1" type="ORF">DESHY_60162</name>
</gene>
<dbReference type="AlphaFoldDB" id="K8E0J4"/>
<dbReference type="STRING" id="1121428.DESHY_60162"/>
<dbReference type="OrthoDB" id="1787109at2"/>
<dbReference type="RefSeq" id="WP_008412709.1">
    <property type="nucleotide sequence ID" value="NZ_CAOS01000013.1"/>
</dbReference>
<keyword evidence="2" id="KW-1185">Reference proteome</keyword>
<comment type="caution">
    <text evidence="1">The sequence shown here is derived from an EMBL/GenBank/DDBJ whole genome shotgun (WGS) entry which is preliminary data.</text>
</comment>
<dbReference type="Proteomes" id="UP000009315">
    <property type="component" value="Unassembled WGS sequence"/>
</dbReference>
<organism evidence="1 2">
    <name type="scientific">Desulforamulus hydrothermalis Lam5 = DSM 18033</name>
    <dbReference type="NCBI Taxonomy" id="1121428"/>
    <lineage>
        <taxon>Bacteria</taxon>
        <taxon>Bacillati</taxon>
        <taxon>Bacillota</taxon>
        <taxon>Clostridia</taxon>
        <taxon>Eubacteriales</taxon>
        <taxon>Peptococcaceae</taxon>
        <taxon>Desulforamulus</taxon>
    </lineage>
</organism>
<dbReference type="EMBL" id="CAOS01000013">
    <property type="protein sequence ID" value="CCO08990.1"/>
    <property type="molecule type" value="Genomic_DNA"/>
</dbReference>
<evidence type="ECO:0000313" key="2">
    <source>
        <dbReference type="Proteomes" id="UP000009315"/>
    </source>
</evidence>
<sequence length="100" mass="11625">MAMVADRRELLWRIERAMLSMQALGYSPEQIEKILRDVFRYQPQGVYTNQQLLPMVQDLEKRVHQAKRWILYLNSGSCGLSPLHKTNRQSTAPQIGQGIQ</sequence>
<reference evidence="1 2" key="1">
    <citation type="journal article" date="2013" name="Genome Announc.">
        <title>Genome Sequence of the Sulfate-Reducing Bacterium Desulfotomaculum hydrothermale Lam5(T).</title>
        <authorList>
            <person name="Amin O."/>
            <person name="Fardeau M.L."/>
            <person name="Valette O."/>
            <person name="Hirschler-Rea A."/>
            <person name="Barbe V."/>
            <person name="Medigue C."/>
            <person name="Vacherie B."/>
            <person name="Ollivier B."/>
            <person name="Bertin P.N."/>
            <person name="Dolla A."/>
        </authorList>
    </citation>
    <scope>NUCLEOTIDE SEQUENCE [LARGE SCALE GENOMIC DNA]</scope>
    <source>
        <strain evidence="2">Lam5 / DSM 18033</strain>
    </source>
</reference>